<dbReference type="RefSeq" id="WP_227163239.1">
    <property type="nucleotide sequence ID" value="NZ_JAJCIO010000027.1"/>
</dbReference>
<reference evidence="1 2" key="1">
    <citation type="submission" date="2022-06" db="EMBL/GenBank/DDBJ databases">
        <title>Isolation of gut microbiota from human fecal samples.</title>
        <authorList>
            <person name="Pamer E.G."/>
            <person name="Barat B."/>
            <person name="Waligurski E."/>
            <person name="Medina S."/>
            <person name="Paddock L."/>
            <person name="Mostad J."/>
        </authorList>
    </citation>
    <scope>NUCLEOTIDE SEQUENCE [LARGE SCALE GENOMIC DNA]</scope>
    <source>
        <strain evidence="1 2">DFI.1.1</strain>
    </source>
</reference>
<evidence type="ECO:0000313" key="1">
    <source>
        <dbReference type="EMBL" id="MCQ5343442.1"/>
    </source>
</evidence>
<organism evidence="1 2">
    <name type="scientific">Megasphaera massiliensis</name>
    <dbReference type="NCBI Taxonomy" id="1232428"/>
    <lineage>
        <taxon>Bacteria</taxon>
        <taxon>Bacillati</taxon>
        <taxon>Bacillota</taxon>
        <taxon>Negativicutes</taxon>
        <taxon>Veillonellales</taxon>
        <taxon>Veillonellaceae</taxon>
        <taxon>Megasphaera</taxon>
    </lineage>
</organism>
<gene>
    <name evidence="1" type="ORF">NE675_10480</name>
</gene>
<name>A0ABT1SUN3_9FIRM</name>
<keyword evidence="2" id="KW-1185">Reference proteome</keyword>
<dbReference type="EMBL" id="JANGEW010000023">
    <property type="protein sequence ID" value="MCQ5343442.1"/>
    <property type="molecule type" value="Genomic_DNA"/>
</dbReference>
<comment type="caution">
    <text evidence="1">The sequence shown here is derived from an EMBL/GenBank/DDBJ whole genome shotgun (WGS) entry which is preliminary data.</text>
</comment>
<accession>A0ABT1SUN3</accession>
<dbReference type="Gene3D" id="6.20.120.50">
    <property type="match status" value="1"/>
</dbReference>
<evidence type="ECO:0000313" key="2">
    <source>
        <dbReference type="Proteomes" id="UP001206692"/>
    </source>
</evidence>
<dbReference type="Proteomes" id="UP001206692">
    <property type="component" value="Unassembled WGS sequence"/>
</dbReference>
<dbReference type="Pfam" id="PF11213">
    <property type="entry name" value="DUF3006"/>
    <property type="match status" value="1"/>
</dbReference>
<protein>
    <submittedName>
        <fullName evidence="1">DUF3006 domain-containing protein</fullName>
    </submittedName>
</protein>
<sequence>MNKMKKELIGSIDRITEQTAYIVLNDDEHELPFPVELLPEGADEGMAFTITIERNEAEEQKLADEIAELRNSLQQNQ</sequence>
<dbReference type="InterPro" id="IPR021377">
    <property type="entry name" value="DUF3006"/>
</dbReference>
<proteinExistence type="predicted"/>